<feature type="domain" description="SHSP" evidence="3">
    <location>
        <begin position="28"/>
        <end position="142"/>
    </location>
</feature>
<comment type="similarity">
    <text evidence="1 2">Belongs to the small heat shock protein (HSP20) family.</text>
</comment>
<dbReference type="PROSITE" id="PS01031">
    <property type="entry name" value="SHSP"/>
    <property type="match status" value="1"/>
</dbReference>
<dbReference type="Pfam" id="PF00011">
    <property type="entry name" value="HSP20"/>
    <property type="match status" value="1"/>
</dbReference>
<dbReference type="InterPro" id="IPR008978">
    <property type="entry name" value="HSP20-like_chaperone"/>
</dbReference>
<dbReference type="Proteomes" id="UP000229449">
    <property type="component" value="Unassembled WGS sequence"/>
</dbReference>
<dbReference type="Gene3D" id="2.60.40.790">
    <property type="match status" value="1"/>
</dbReference>
<dbReference type="CDD" id="cd06464">
    <property type="entry name" value="ACD_sHsps-like"/>
    <property type="match status" value="1"/>
</dbReference>
<name>A0A2M7R9T1_9BACT</name>
<sequence>MLPRIWDSFSEMEQMVRNFPALTNNGDFNQKTFVPAVDIYETKEDVMVETTLPGVNPEQIEISVEGGVLTIQGESKREHEIDEKNYYRKEVRSGSFFRQVALPVSVQEDNVSAEFEDGVLRIKCPKSEDKKSKKVNVKIIKK</sequence>
<dbReference type="PANTHER" id="PTHR11527">
    <property type="entry name" value="HEAT-SHOCK PROTEIN 20 FAMILY MEMBER"/>
    <property type="match status" value="1"/>
</dbReference>
<evidence type="ECO:0000313" key="4">
    <source>
        <dbReference type="EMBL" id="PIY93529.1"/>
    </source>
</evidence>
<dbReference type="InterPro" id="IPR002068">
    <property type="entry name" value="A-crystallin/Hsp20_dom"/>
</dbReference>
<protein>
    <submittedName>
        <fullName evidence="4">Heat-shock protein Hsp20</fullName>
    </submittedName>
</protein>
<comment type="caution">
    <text evidence="4">The sequence shown here is derived from an EMBL/GenBank/DDBJ whole genome shotgun (WGS) entry which is preliminary data.</text>
</comment>
<reference evidence="5" key="1">
    <citation type="submission" date="2017-09" db="EMBL/GenBank/DDBJ databases">
        <title>Depth-based differentiation of microbial function through sediment-hosted aquifers and enrichment of novel symbionts in the deep terrestrial subsurface.</title>
        <authorList>
            <person name="Probst A.J."/>
            <person name="Ladd B."/>
            <person name="Jarett J.K."/>
            <person name="Geller-Mcgrath D.E."/>
            <person name="Sieber C.M.K."/>
            <person name="Emerson J.B."/>
            <person name="Anantharaman K."/>
            <person name="Thomas B.C."/>
            <person name="Malmstrom R."/>
            <person name="Stieglmeier M."/>
            <person name="Klingl A."/>
            <person name="Woyke T."/>
            <person name="Ryan C.M."/>
            <person name="Banfield J.F."/>
        </authorList>
    </citation>
    <scope>NUCLEOTIDE SEQUENCE [LARGE SCALE GENOMIC DNA]</scope>
</reference>
<evidence type="ECO:0000256" key="2">
    <source>
        <dbReference type="RuleBase" id="RU003616"/>
    </source>
</evidence>
<evidence type="ECO:0000259" key="3">
    <source>
        <dbReference type="PROSITE" id="PS01031"/>
    </source>
</evidence>
<evidence type="ECO:0000256" key="1">
    <source>
        <dbReference type="PROSITE-ProRule" id="PRU00285"/>
    </source>
</evidence>
<dbReference type="AlphaFoldDB" id="A0A2M7R9T1"/>
<evidence type="ECO:0000313" key="5">
    <source>
        <dbReference type="Proteomes" id="UP000229449"/>
    </source>
</evidence>
<proteinExistence type="inferred from homology"/>
<gene>
    <name evidence="4" type="ORF">COY69_01100</name>
</gene>
<accession>A0A2M7R9T1</accession>
<dbReference type="EMBL" id="PFMA01000029">
    <property type="protein sequence ID" value="PIY93529.1"/>
    <property type="molecule type" value="Genomic_DNA"/>
</dbReference>
<dbReference type="InterPro" id="IPR031107">
    <property type="entry name" value="Small_HSP"/>
</dbReference>
<dbReference type="SUPFAM" id="SSF49764">
    <property type="entry name" value="HSP20-like chaperones"/>
    <property type="match status" value="1"/>
</dbReference>
<organism evidence="4 5">
    <name type="scientific">Candidatus Magasanikbacteria bacterium CG_4_10_14_0_8_um_filter_32_14</name>
    <dbReference type="NCBI Taxonomy" id="1974640"/>
    <lineage>
        <taxon>Bacteria</taxon>
        <taxon>Candidatus Magasanikiibacteriota</taxon>
    </lineage>
</organism>